<dbReference type="SMART" id="SM00382">
    <property type="entry name" value="AAA"/>
    <property type="match status" value="1"/>
</dbReference>
<dbReference type="Pfam" id="PF05621">
    <property type="entry name" value="TniB"/>
    <property type="match status" value="1"/>
</dbReference>
<name>A0A6J5JX51_9BURK</name>
<dbReference type="InterPro" id="IPR008868">
    <property type="entry name" value="TniB"/>
</dbReference>
<dbReference type="PROSITE" id="PS00675">
    <property type="entry name" value="SIGMA54_INTERACT_1"/>
    <property type="match status" value="1"/>
</dbReference>
<proteinExistence type="predicted"/>
<evidence type="ECO:0000313" key="2">
    <source>
        <dbReference type="EMBL" id="CAB3976179.1"/>
    </source>
</evidence>
<dbReference type="SUPFAM" id="SSF52540">
    <property type="entry name" value="P-loop containing nucleoside triphosphate hydrolases"/>
    <property type="match status" value="1"/>
</dbReference>
<accession>A0A6J5JX51</accession>
<evidence type="ECO:0000259" key="1">
    <source>
        <dbReference type="SMART" id="SM00382"/>
    </source>
</evidence>
<dbReference type="Proteomes" id="UP000494322">
    <property type="component" value="Unassembled WGS sequence"/>
</dbReference>
<organism evidence="2 3">
    <name type="scientific">Burkholderia cenocepacia</name>
    <dbReference type="NCBI Taxonomy" id="95486"/>
    <lineage>
        <taxon>Bacteria</taxon>
        <taxon>Pseudomonadati</taxon>
        <taxon>Pseudomonadota</taxon>
        <taxon>Betaproteobacteria</taxon>
        <taxon>Burkholderiales</taxon>
        <taxon>Burkholderiaceae</taxon>
        <taxon>Burkholderia</taxon>
        <taxon>Burkholderia cepacia complex</taxon>
    </lineage>
</organism>
<dbReference type="AlphaFoldDB" id="A0A6J5JX51"/>
<dbReference type="InterPro" id="IPR027417">
    <property type="entry name" value="P-loop_NTPase"/>
</dbReference>
<reference evidence="2 3" key="1">
    <citation type="submission" date="2020-04" db="EMBL/GenBank/DDBJ databases">
        <authorList>
            <person name="Depoorter E."/>
        </authorList>
    </citation>
    <scope>NUCLEOTIDE SEQUENCE [LARGE SCALE GENOMIC DNA]</scope>
    <source>
        <strain evidence="2 3">BCC0132</strain>
    </source>
</reference>
<dbReference type="EMBL" id="CABWIK020000142">
    <property type="protein sequence ID" value="CAB3976179.1"/>
    <property type="molecule type" value="Genomic_DNA"/>
</dbReference>
<evidence type="ECO:0000313" key="3">
    <source>
        <dbReference type="Proteomes" id="UP000494322"/>
    </source>
</evidence>
<feature type="domain" description="AAA+ ATPase" evidence="1">
    <location>
        <begin position="47"/>
        <end position="203"/>
    </location>
</feature>
<sequence length="331" mass="37100">MSHDREKLTSHYDLIAKFESQTIMFPEFDHAYRRIKDLLDCYRETGRQKSLVILGDTGTGKSTLCKLIGEEYPPLTRNDRDIVPVLYISLPENPTPSAVVSAGLEVLHDPAPFHGTTPARTYRLLTLMKQCGVEFTLVDEIQQTLDRTRAPGLYKVGDWIKNLFDASGKPMALFGARRSKLLLQTNEQLRRRFSSTFTLGNMGITTAPEIADFVGLVATLNDNLPVKCSLDLQSFEVLERLHYATDSRISYLVKLLSGGLERALRGAMATIDVGVLEQTFSEEIWDEGIGALNPFNPRFCFRRLDKAGEPFFSGLAGKKGPVESYSKRRDA</sequence>
<protein>
    <submittedName>
        <fullName evidence="2">TniB family protein</fullName>
    </submittedName>
</protein>
<dbReference type="Gene3D" id="3.40.50.300">
    <property type="entry name" value="P-loop containing nucleotide triphosphate hydrolases"/>
    <property type="match status" value="1"/>
</dbReference>
<dbReference type="RefSeq" id="WP_175241167.1">
    <property type="nucleotide sequence ID" value="NZ_CABWIK020000142.1"/>
</dbReference>
<gene>
    <name evidence="2" type="ORF">BCO9919_07540</name>
</gene>
<dbReference type="InterPro" id="IPR025662">
    <property type="entry name" value="Sigma_54_int_dom_ATP-bd_1"/>
</dbReference>
<dbReference type="InterPro" id="IPR003593">
    <property type="entry name" value="AAA+_ATPase"/>
</dbReference>